<dbReference type="PANTHER" id="PTHR43228">
    <property type="entry name" value="TWO-COMPONENT RESPONSE REGULATOR"/>
    <property type="match status" value="1"/>
</dbReference>
<dbReference type="AlphaFoldDB" id="A0A917YZ11"/>
<dbReference type="EMBL" id="BMLS01000002">
    <property type="protein sequence ID" value="GGO68314.1"/>
    <property type="molecule type" value="Genomic_DNA"/>
</dbReference>
<sequence>MAVRVLICDDSKFARRQLARAIPKQWDVEIQFAEDGQQALDMIRSSHFDITFLDLNMPVLDGYQAMQTIRNEDLQTLVVVVSGDVQAQARQRMMKLGAMDFIAKPVDSSKLSALLKQYGLYTGEAQQRQLTGYDEDDLQYRLDAYRELINVAMGQAGDKLAHILGEFIHLPIPNVNQIASSELSMAIAEIQHKSYVSAVSQGFVSAGIKGEALVIFNDTDFGSLVELLKYQSRTLSEQLEIEALMDLSNILIGACLNGLSSQLGVRFSLNHPIILGRHCDLEQLLKSNVSRWNQVVAIEIGYSIHSHNVNFDLLLLFPQDAMDAMFDKLMLLSGES</sequence>
<dbReference type="PANTHER" id="PTHR43228:SF1">
    <property type="entry name" value="TWO-COMPONENT RESPONSE REGULATOR ARR22"/>
    <property type="match status" value="1"/>
</dbReference>
<evidence type="ECO:0000259" key="3">
    <source>
        <dbReference type="PROSITE" id="PS50110"/>
    </source>
</evidence>
<accession>A0A917YZ11</accession>
<feature type="domain" description="Response regulatory" evidence="3">
    <location>
        <begin position="4"/>
        <end position="119"/>
    </location>
</feature>
<reference evidence="4" key="2">
    <citation type="submission" date="2020-09" db="EMBL/GenBank/DDBJ databases">
        <authorList>
            <person name="Sun Q."/>
            <person name="Zhou Y."/>
        </authorList>
    </citation>
    <scope>NUCLEOTIDE SEQUENCE</scope>
    <source>
        <strain evidence="4">CGMCC 1.7086</strain>
    </source>
</reference>
<dbReference type="Pfam" id="PF00072">
    <property type="entry name" value="Response_reg"/>
    <property type="match status" value="1"/>
</dbReference>
<keyword evidence="2" id="KW-0597">Phosphoprotein</keyword>
<dbReference type="Proteomes" id="UP000606935">
    <property type="component" value="Unassembled WGS sequence"/>
</dbReference>
<dbReference type="SUPFAM" id="SSF103039">
    <property type="entry name" value="CheC-like"/>
    <property type="match status" value="1"/>
</dbReference>
<keyword evidence="1" id="KW-0145">Chemotaxis</keyword>
<dbReference type="SMART" id="SM00448">
    <property type="entry name" value="REC"/>
    <property type="match status" value="1"/>
</dbReference>
<proteinExistence type="predicted"/>
<protein>
    <submittedName>
        <fullName evidence="4">Response regulator</fullName>
    </submittedName>
</protein>
<feature type="modified residue" description="4-aspartylphosphate" evidence="2">
    <location>
        <position position="54"/>
    </location>
</feature>
<gene>
    <name evidence="4" type="primary">cheC</name>
    <name evidence="4" type="ORF">GCM10010982_16940</name>
</gene>
<dbReference type="Gene3D" id="3.40.1550.10">
    <property type="entry name" value="CheC-like"/>
    <property type="match status" value="1"/>
</dbReference>
<keyword evidence="5" id="KW-1185">Reference proteome</keyword>
<evidence type="ECO:0000313" key="4">
    <source>
        <dbReference type="EMBL" id="GGO68314.1"/>
    </source>
</evidence>
<evidence type="ECO:0000256" key="1">
    <source>
        <dbReference type="ARBA" id="ARBA00022500"/>
    </source>
</evidence>
<evidence type="ECO:0000256" key="2">
    <source>
        <dbReference type="PROSITE-ProRule" id="PRU00169"/>
    </source>
</evidence>
<dbReference type="RefSeq" id="WP_188693195.1">
    <property type="nucleotide sequence ID" value="NZ_BMLS01000002.1"/>
</dbReference>
<dbReference type="Gene3D" id="3.40.50.2300">
    <property type="match status" value="1"/>
</dbReference>
<dbReference type="GO" id="GO:0006935">
    <property type="term" value="P:chemotaxis"/>
    <property type="evidence" value="ECO:0007669"/>
    <property type="project" value="UniProtKB-KW"/>
</dbReference>
<reference evidence="4" key="1">
    <citation type="journal article" date="2014" name="Int. J. Syst. Evol. Microbiol.">
        <title>Complete genome sequence of Corynebacterium casei LMG S-19264T (=DSM 44701T), isolated from a smear-ripened cheese.</title>
        <authorList>
            <consortium name="US DOE Joint Genome Institute (JGI-PGF)"/>
            <person name="Walter F."/>
            <person name="Albersmeier A."/>
            <person name="Kalinowski J."/>
            <person name="Ruckert C."/>
        </authorList>
    </citation>
    <scope>NUCLEOTIDE SEQUENCE</scope>
    <source>
        <strain evidence="4">CGMCC 1.7086</strain>
    </source>
</reference>
<comment type="caution">
    <text evidence="4">The sequence shown here is derived from an EMBL/GenBank/DDBJ whole genome shotgun (WGS) entry which is preliminary data.</text>
</comment>
<dbReference type="GO" id="GO:0000160">
    <property type="term" value="P:phosphorelay signal transduction system"/>
    <property type="evidence" value="ECO:0007669"/>
    <property type="project" value="InterPro"/>
</dbReference>
<dbReference type="CDD" id="cd17910">
    <property type="entry name" value="CheC_ClassII"/>
    <property type="match status" value="1"/>
</dbReference>
<organism evidence="4 5">
    <name type="scientific">Bowmanella pacifica</name>
    <dbReference type="NCBI Taxonomy" id="502051"/>
    <lineage>
        <taxon>Bacteria</taxon>
        <taxon>Pseudomonadati</taxon>
        <taxon>Pseudomonadota</taxon>
        <taxon>Gammaproteobacteria</taxon>
        <taxon>Alteromonadales</taxon>
        <taxon>Alteromonadaceae</taxon>
        <taxon>Bowmanella</taxon>
    </lineage>
</organism>
<dbReference type="InterPro" id="IPR028976">
    <property type="entry name" value="CheC-like_sf"/>
</dbReference>
<dbReference type="PROSITE" id="PS50110">
    <property type="entry name" value="RESPONSE_REGULATORY"/>
    <property type="match status" value="1"/>
</dbReference>
<dbReference type="InterPro" id="IPR011006">
    <property type="entry name" value="CheY-like_superfamily"/>
</dbReference>
<evidence type="ECO:0000313" key="5">
    <source>
        <dbReference type="Proteomes" id="UP000606935"/>
    </source>
</evidence>
<name>A0A917YZ11_9ALTE</name>
<dbReference type="CDD" id="cd17593">
    <property type="entry name" value="REC_CheC-like"/>
    <property type="match status" value="1"/>
</dbReference>
<dbReference type="InterPro" id="IPR052048">
    <property type="entry name" value="ST_Response_Regulator"/>
</dbReference>
<dbReference type="SUPFAM" id="SSF52172">
    <property type="entry name" value="CheY-like"/>
    <property type="match status" value="1"/>
</dbReference>
<dbReference type="InterPro" id="IPR001789">
    <property type="entry name" value="Sig_transdc_resp-reg_receiver"/>
</dbReference>